<dbReference type="Gene3D" id="3.40.50.1820">
    <property type="entry name" value="alpha/beta hydrolase"/>
    <property type="match status" value="1"/>
</dbReference>
<evidence type="ECO:0000313" key="3">
    <source>
        <dbReference type="Proteomes" id="UP000199271"/>
    </source>
</evidence>
<evidence type="ECO:0000313" key="4">
    <source>
        <dbReference type="Proteomes" id="UP000752647"/>
    </source>
</evidence>
<name>A0A9Q3XSR3_9LACO</name>
<dbReference type="GO" id="GO:0016787">
    <property type="term" value="F:hydrolase activity"/>
    <property type="evidence" value="ECO:0007669"/>
    <property type="project" value="UniProtKB-KW"/>
</dbReference>
<reference evidence="1 3" key="1">
    <citation type="submission" date="2015-12" db="EMBL/GenBank/DDBJ databases">
        <authorList>
            <person name="Andreevskaya M."/>
        </authorList>
    </citation>
    <scope>NUCLEOTIDE SEQUENCE [LARGE SCALE GENOMIC DNA]</scope>
    <source>
        <strain evidence="1 3">C122c</strain>
    </source>
</reference>
<dbReference type="InterPro" id="IPR029058">
    <property type="entry name" value="AB_hydrolase_fold"/>
</dbReference>
<proteinExistence type="predicted"/>
<comment type="caution">
    <text evidence="2">The sequence shown here is derived from an EMBL/GenBank/DDBJ whole genome shotgun (WGS) entry which is preliminary data.</text>
</comment>
<accession>A0A9Q3XSR3</accession>
<dbReference type="EMBL" id="FBSY01000014">
    <property type="protein sequence ID" value="CUW14539.1"/>
    <property type="molecule type" value="Genomic_DNA"/>
</dbReference>
<protein>
    <submittedName>
        <fullName evidence="1">Alpha/beta hydrolase superfamily enzyme</fullName>
    </submittedName>
</protein>
<evidence type="ECO:0000313" key="1">
    <source>
        <dbReference type="EMBL" id="CUW14539.1"/>
    </source>
</evidence>
<dbReference type="Proteomes" id="UP000752647">
    <property type="component" value="Unassembled WGS sequence"/>
</dbReference>
<dbReference type="OMA" id="IMSSIMI"/>
<dbReference type="Proteomes" id="UP000199271">
    <property type="component" value="Unassembled WGS sequence"/>
</dbReference>
<dbReference type="AlphaFoldDB" id="A0A9Q3XSR3"/>
<dbReference type="RefSeq" id="WP_010388179.1">
    <property type="nucleotide sequence ID" value="NZ_BPKT01000010.1"/>
</dbReference>
<evidence type="ECO:0000313" key="2">
    <source>
        <dbReference type="EMBL" id="MBZ5962338.1"/>
    </source>
</evidence>
<keyword evidence="3" id="KW-1185">Reference proteome</keyword>
<keyword evidence="1" id="KW-0378">Hydrolase</keyword>
<reference evidence="2" key="2">
    <citation type="submission" date="2021-05" db="EMBL/GenBank/DDBJ databases">
        <title>Pangenome of Leuconostoc gelidum warrants species status for Leuconostoc gelidum subsp. gasicomitatum.</title>
        <authorList>
            <person name="Johansson P."/>
            <person name="Sade E."/>
            <person name="Hultman J."/>
            <person name="Auvinen P."/>
            <person name="Bjorkroth J."/>
        </authorList>
    </citation>
    <scope>NUCLEOTIDE SEQUENCE</scope>
    <source>
        <strain evidence="2">A.21.4</strain>
    </source>
</reference>
<gene>
    <name evidence="1" type="ORF">C122C_0074</name>
    <name evidence="2" type="ORF">KIJ12_04080</name>
</gene>
<organism evidence="2 4">
    <name type="scientific">Leuconostoc gasicomitatum</name>
    <dbReference type="NCBI Taxonomy" id="115778"/>
    <lineage>
        <taxon>Bacteria</taxon>
        <taxon>Bacillati</taxon>
        <taxon>Bacillota</taxon>
        <taxon>Bacilli</taxon>
        <taxon>Lactobacillales</taxon>
        <taxon>Lactobacillaceae</taxon>
        <taxon>Leuconostoc</taxon>
        <taxon>Leuconostoc gelidum group</taxon>
    </lineage>
</organism>
<dbReference type="EMBL" id="JAHBFI010000008">
    <property type="protein sequence ID" value="MBZ5962338.1"/>
    <property type="molecule type" value="Genomic_DNA"/>
</dbReference>
<dbReference type="GeneID" id="34300511"/>
<sequence length="73" mass="8426">MQSIKLPDNIPSLSFISTLNVNDYLNFGNPYFNMSKNSVAVKMNGHHFLHWIHPQIMSSIMINFIRSTRISSE</sequence>